<gene>
    <name evidence="8" type="ORF">OAory_01023930</name>
</gene>
<dbReference type="InterPro" id="IPR002575">
    <property type="entry name" value="Aminoglycoside_PTrfase"/>
</dbReference>
<dbReference type="PANTHER" id="PTHR36091:SF1">
    <property type="entry name" value="ALTERED INHERITANCE OF MITOCHONDRIA PROTEIN 9, MITOCHONDRIAL"/>
    <property type="match status" value="1"/>
</dbReference>
<dbReference type="EMBL" id="MKZY01000001">
    <property type="protein sequence ID" value="OOO13798.1"/>
    <property type="molecule type" value="Genomic_DNA"/>
</dbReference>
<dbReference type="eggNOG" id="ENOG502RM85">
    <property type="taxonomic scope" value="Eukaryota"/>
</dbReference>
<dbReference type="VEuPathDB" id="FungiDB:AO090023000146"/>
<evidence type="ECO:0000256" key="3">
    <source>
        <dbReference type="ARBA" id="ARBA00016197"/>
    </source>
</evidence>
<dbReference type="SUPFAM" id="SSF56112">
    <property type="entry name" value="Protein kinase-like (PK-like)"/>
    <property type="match status" value="1"/>
</dbReference>
<dbReference type="InterPro" id="IPR051035">
    <property type="entry name" value="Mito_inheritance_9"/>
</dbReference>
<sequence length="483" mass="55127">MYTGYAVLLISRVPRCDEQKELSKRFERFDLQELIRTALDVSDGSRYCTRVLKCLEGLHNKAFIFTMDHGVEVFAKLPNPSAGPARYTTASEVATYDMLREVFKVPVSRIFAWPADATNNPVGAEYIIQEKVHGVRLGSLWNQWRRKAKLDLIKQVVDMEIKLTTMAFPWHSCIYYKNDLLSLTGDAKALTVDSVAPEALEHFAIGPLTSAELWTGVRKDMRLDRGPWLNPIQYTHALGKNEIAWIKSHAKSRMNYYRSMEDQEHPEDGLALLTQYMDAASYLIPSSDDEAASSNVLWHPDLHLDNVFVDPNTHEITSIIDWQSALNEEEQNEIQKNLESETMHIYCEAQVYKRAPRHWAVLQQKTVCLVTGVWERRNLFFLRQSLIVLAAYWEEVSSDSGLTCPVQVTKTDLELYSEEEENIDGVGQLLTILHDQALLPHDGMIRYEDYEAAVKISQGNPLGSNRQSSNIMVVNLTMDSPRI</sequence>
<comment type="caution">
    <text evidence="8">The sequence shown here is derived from an EMBL/GenBank/DDBJ whole genome shotgun (WGS) entry which is preliminary data.</text>
</comment>
<dbReference type="Proteomes" id="UP000190312">
    <property type="component" value="Unassembled WGS sequence"/>
</dbReference>
<evidence type="ECO:0000259" key="7">
    <source>
        <dbReference type="Pfam" id="PF01636"/>
    </source>
</evidence>
<dbReference type="GO" id="GO:0016740">
    <property type="term" value="F:transferase activity"/>
    <property type="evidence" value="ECO:0007669"/>
    <property type="project" value="UniProtKB-KW"/>
</dbReference>
<keyword evidence="5" id="KW-0496">Mitochondrion</keyword>
<evidence type="ECO:0000313" key="9">
    <source>
        <dbReference type="Proteomes" id="UP000190312"/>
    </source>
</evidence>
<dbReference type="AlphaFoldDB" id="A0A1S9DXK5"/>
<dbReference type="GO" id="GO:0005739">
    <property type="term" value="C:mitochondrion"/>
    <property type="evidence" value="ECO:0007669"/>
    <property type="project" value="UniProtKB-SubCell"/>
</dbReference>
<comment type="subcellular location">
    <subcellularLocation>
        <location evidence="1">Mitochondrion</location>
    </subcellularLocation>
</comment>
<name>A0A1S9DXK5_ASPOZ</name>
<proteinExistence type="inferred from homology"/>
<evidence type="ECO:0000313" key="8">
    <source>
        <dbReference type="EMBL" id="OOO13798.1"/>
    </source>
</evidence>
<evidence type="ECO:0000256" key="6">
    <source>
        <dbReference type="ARBA" id="ARBA00031849"/>
    </source>
</evidence>
<dbReference type="Pfam" id="PF01636">
    <property type="entry name" value="APH"/>
    <property type="match status" value="1"/>
</dbReference>
<evidence type="ECO:0000256" key="1">
    <source>
        <dbReference type="ARBA" id="ARBA00004173"/>
    </source>
</evidence>
<dbReference type="InterPro" id="IPR011009">
    <property type="entry name" value="Kinase-like_dom_sf"/>
</dbReference>
<accession>A0A1S9DXK5</accession>
<dbReference type="PANTHER" id="PTHR36091">
    <property type="entry name" value="ALTERED INHERITANCE OF MITOCHONDRIA PROTEIN 9, MITOCHONDRIAL"/>
    <property type="match status" value="1"/>
</dbReference>
<organism evidence="8 9">
    <name type="scientific">Aspergillus oryzae</name>
    <name type="common">Yellow koji mold</name>
    <dbReference type="NCBI Taxonomy" id="5062"/>
    <lineage>
        <taxon>Eukaryota</taxon>
        <taxon>Fungi</taxon>
        <taxon>Dikarya</taxon>
        <taxon>Ascomycota</taxon>
        <taxon>Pezizomycotina</taxon>
        <taxon>Eurotiomycetes</taxon>
        <taxon>Eurotiomycetidae</taxon>
        <taxon>Eurotiales</taxon>
        <taxon>Aspergillaceae</taxon>
        <taxon>Aspergillus</taxon>
        <taxon>Aspergillus subgen. Circumdati</taxon>
    </lineage>
</organism>
<feature type="domain" description="Aminoglycoside phosphotransferase" evidence="7">
    <location>
        <begin position="254"/>
        <end position="325"/>
    </location>
</feature>
<evidence type="ECO:0000256" key="2">
    <source>
        <dbReference type="ARBA" id="ARBA00005543"/>
    </source>
</evidence>
<reference evidence="8 9" key="1">
    <citation type="submission" date="2016-10" db="EMBL/GenBank/DDBJ databases">
        <title>Genome sequencing of Aspergillus oryzae BCC7051.</title>
        <authorList>
            <person name="Thammarongtham C."/>
            <person name="Vorapreeda T."/>
            <person name="Nookaew I."/>
            <person name="Srisuk T."/>
            <person name="Land M."/>
            <person name="Jeennor S."/>
            <person name="Laoteng K."/>
        </authorList>
    </citation>
    <scope>NUCLEOTIDE SEQUENCE [LARGE SCALE GENOMIC DNA]</scope>
    <source>
        <strain evidence="8 9">BCC7051</strain>
    </source>
</reference>
<evidence type="ECO:0000256" key="4">
    <source>
        <dbReference type="ARBA" id="ARBA00022946"/>
    </source>
</evidence>
<comment type="similarity">
    <text evidence="2">Belongs to the AIM9 family.</text>
</comment>
<evidence type="ECO:0000256" key="5">
    <source>
        <dbReference type="ARBA" id="ARBA00023128"/>
    </source>
</evidence>
<protein>
    <recommendedName>
        <fullName evidence="3">Altered inheritance of mitochondria protein 9, mitochondrial</fullName>
    </recommendedName>
    <alternativeName>
        <fullName evidence="6">Found in mitochondrial proteome protein 29</fullName>
    </alternativeName>
</protein>
<keyword evidence="8" id="KW-0808">Transferase</keyword>
<dbReference type="OrthoDB" id="2831558at2759"/>
<dbReference type="Gene3D" id="3.90.1200.10">
    <property type="match status" value="1"/>
</dbReference>
<keyword evidence="4" id="KW-0809">Transit peptide</keyword>